<dbReference type="GO" id="GO:0009279">
    <property type="term" value="C:cell outer membrane"/>
    <property type="evidence" value="ECO:0007669"/>
    <property type="project" value="UniProtKB-SubCell"/>
</dbReference>
<keyword evidence="5" id="KW-1185">Reference proteome</keyword>
<sequence>MDLRIPAYSGVTVVTHSAGAVFKIMHSMLKHLLLTLAILTGSLNLFAQAEYEEKLSNYLFAQRQEKIYLHLDKPHYGAGDEVWLKAYIVDGTFHTPTEISGTLFIELISPEKKIIDSLLLPIRDGVSIGNFTLSRNLRKGNYGIRAYTNWMRNFDQDFLFKKSIEVINPLKKSTDTLNCYQNTSEPIRNTIKSIDSDLQVDFLPEGGDLIDGISTKVAVKATDALGRGVSFTGRIIDNSGEFITEIKSNKFGHGLFFMTPSLESTYTAIINADTFNLRKVKKYGASIRVLHNFQSDRIQISVLSNGVDLSGGSLVAHQRGGLLFSTQCQQESSFSTILSKENFSSGIIHLTFFNTDGIPLSERLIFPNVPSGDSVVKIKPKQSLHKTRSKIIVEFSALSDSVHSASVTINPLEDLSLSGHEENIVSYLLLSSDIKGRIESPSYYFHNTDTSYEALDLLMLTQGWTRFNWESLLNNNDFSMKFLPEKGITIRGQITDYYNESQFREANFTYMVPLLGINETGRTDKNGRFVVEGNDFQDSTMVVIKAHGFKGKKNKEDKNVRVNLTPLPRPEIKSPLIPNTGINSMFITKVTKLDQISRAYRLDNETTLLDEVVISAKHPVTEQLQERTSLYTEPSHRLFIDSMKQNIGTQSVFDLLEILPGVRVSGSWPDLTVNIRGAISTSTDSEPLFVIDGIPVDKDAIVFLPIQSVEFIDVLKGPKASVYGSRAAGGVILVYTRQGGPIFFEKEDPKGILGFMHPGYTKSKEFYSPQYDRPREEHIVPDYRSTLFWEPDLQFNNNKAQLTFYSSDQKGTYLIQLEGILKNGEPVYEKMTLEVE</sequence>
<dbReference type="InterPro" id="IPR039426">
    <property type="entry name" value="TonB-dep_rcpt-like"/>
</dbReference>
<feature type="domain" description="TonB-dependent receptor plug" evidence="3">
    <location>
        <begin position="645"/>
        <end position="731"/>
    </location>
</feature>
<dbReference type="Pfam" id="PF07715">
    <property type="entry name" value="Plug"/>
    <property type="match status" value="1"/>
</dbReference>
<dbReference type="STRING" id="1237149.C900_05706"/>
<evidence type="ECO:0000259" key="3">
    <source>
        <dbReference type="Pfam" id="PF07715"/>
    </source>
</evidence>
<name>L8JJA4_9BACT</name>
<comment type="similarity">
    <text evidence="2">Belongs to the TonB-dependent receptor family.</text>
</comment>
<evidence type="ECO:0000256" key="1">
    <source>
        <dbReference type="ARBA" id="ARBA00022729"/>
    </source>
</evidence>
<evidence type="ECO:0000313" key="5">
    <source>
        <dbReference type="Proteomes" id="UP000011135"/>
    </source>
</evidence>
<dbReference type="PANTHER" id="PTHR30069">
    <property type="entry name" value="TONB-DEPENDENT OUTER MEMBRANE RECEPTOR"/>
    <property type="match status" value="1"/>
</dbReference>
<dbReference type="GO" id="GO:0044718">
    <property type="term" value="P:siderophore transmembrane transport"/>
    <property type="evidence" value="ECO:0007669"/>
    <property type="project" value="TreeGrafter"/>
</dbReference>
<dbReference type="PANTHER" id="PTHR30069:SF29">
    <property type="entry name" value="HEMOGLOBIN AND HEMOGLOBIN-HAPTOGLOBIN-BINDING PROTEIN 1-RELATED"/>
    <property type="match status" value="1"/>
</dbReference>
<dbReference type="Gene3D" id="2.170.130.10">
    <property type="entry name" value="TonB-dependent receptor, plug domain"/>
    <property type="match status" value="1"/>
</dbReference>
<dbReference type="SUPFAM" id="SSF56935">
    <property type="entry name" value="Porins"/>
    <property type="match status" value="1"/>
</dbReference>
<dbReference type="PROSITE" id="PS52016">
    <property type="entry name" value="TONB_DEPENDENT_REC_3"/>
    <property type="match status" value="1"/>
</dbReference>
<reference evidence="4 5" key="1">
    <citation type="submission" date="2012-12" db="EMBL/GenBank/DDBJ databases">
        <title>Genome assembly of Fulvivirga imtechensis AK7.</title>
        <authorList>
            <person name="Nupur N."/>
            <person name="Khatri I."/>
            <person name="Kumar R."/>
            <person name="Subramanian S."/>
            <person name="Pinnaka A."/>
        </authorList>
    </citation>
    <scope>NUCLEOTIDE SEQUENCE [LARGE SCALE GENOMIC DNA]</scope>
    <source>
        <strain evidence="4 5">AK7</strain>
    </source>
</reference>
<dbReference type="EMBL" id="AMZN01000089">
    <property type="protein sequence ID" value="ELR68880.1"/>
    <property type="molecule type" value="Genomic_DNA"/>
</dbReference>
<dbReference type="InterPro" id="IPR012910">
    <property type="entry name" value="Plug_dom"/>
</dbReference>
<keyword evidence="2" id="KW-1134">Transmembrane beta strand</keyword>
<comment type="subcellular location">
    <subcellularLocation>
        <location evidence="2">Cell outer membrane</location>
        <topology evidence="2">Multi-pass membrane protein</topology>
    </subcellularLocation>
</comment>
<keyword evidence="2" id="KW-0472">Membrane</keyword>
<gene>
    <name evidence="4" type="ORF">C900_05706</name>
</gene>
<organism evidence="4 5">
    <name type="scientific">Fulvivirga imtechensis AK7</name>
    <dbReference type="NCBI Taxonomy" id="1237149"/>
    <lineage>
        <taxon>Bacteria</taxon>
        <taxon>Pseudomonadati</taxon>
        <taxon>Bacteroidota</taxon>
        <taxon>Cytophagia</taxon>
        <taxon>Cytophagales</taxon>
        <taxon>Fulvivirgaceae</taxon>
        <taxon>Fulvivirga</taxon>
    </lineage>
</organism>
<evidence type="ECO:0000313" key="4">
    <source>
        <dbReference type="EMBL" id="ELR68880.1"/>
    </source>
</evidence>
<dbReference type="eggNOG" id="COG2373">
    <property type="taxonomic scope" value="Bacteria"/>
</dbReference>
<dbReference type="Proteomes" id="UP000011135">
    <property type="component" value="Unassembled WGS sequence"/>
</dbReference>
<comment type="caution">
    <text evidence="4">The sequence shown here is derived from an EMBL/GenBank/DDBJ whole genome shotgun (WGS) entry which is preliminary data.</text>
</comment>
<accession>L8JJA4</accession>
<keyword evidence="2" id="KW-0812">Transmembrane</keyword>
<dbReference type="InterPro" id="IPR037066">
    <property type="entry name" value="Plug_dom_sf"/>
</dbReference>
<dbReference type="AlphaFoldDB" id="L8JJA4"/>
<dbReference type="PATRIC" id="fig|1237149.3.peg.5088"/>
<evidence type="ECO:0000256" key="2">
    <source>
        <dbReference type="PROSITE-ProRule" id="PRU01360"/>
    </source>
</evidence>
<dbReference type="Gene3D" id="2.60.40.1930">
    <property type="match status" value="1"/>
</dbReference>
<keyword evidence="2" id="KW-0813">Transport</keyword>
<keyword evidence="1" id="KW-0732">Signal</keyword>
<protein>
    <recommendedName>
        <fullName evidence="3">TonB-dependent receptor plug domain-containing protein</fullName>
    </recommendedName>
</protein>
<keyword evidence="2" id="KW-0998">Cell outer membrane</keyword>
<dbReference type="GO" id="GO:0015344">
    <property type="term" value="F:siderophore uptake transmembrane transporter activity"/>
    <property type="evidence" value="ECO:0007669"/>
    <property type="project" value="TreeGrafter"/>
</dbReference>
<proteinExistence type="inferred from homology"/>